<keyword evidence="2" id="KW-1185">Reference proteome</keyword>
<dbReference type="AlphaFoldDB" id="A0A552V5B5"/>
<evidence type="ECO:0000313" key="2">
    <source>
        <dbReference type="Proteomes" id="UP000320643"/>
    </source>
</evidence>
<dbReference type="EMBL" id="VJVZ01000003">
    <property type="protein sequence ID" value="TRW25675.1"/>
    <property type="molecule type" value="Genomic_DNA"/>
</dbReference>
<name>A0A552V5B5_9FLAO</name>
<organism evidence="1 2">
    <name type="scientific">Flavobacterium zepuense</name>
    <dbReference type="NCBI Taxonomy" id="2593302"/>
    <lineage>
        <taxon>Bacteria</taxon>
        <taxon>Pseudomonadati</taxon>
        <taxon>Bacteroidota</taxon>
        <taxon>Flavobacteriia</taxon>
        <taxon>Flavobacteriales</taxon>
        <taxon>Flavobacteriaceae</taxon>
        <taxon>Flavobacterium</taxon>
    </lineage>
</organism>
<comment type="caution">
    <text evidence="1">The sequence shown here is derived from an EMBL/GenBank/DDBJ whole genome shotgun (WGS) entry which is preliminary data.</text>
</comment>
<sequence length="308" mass="35879">MDINPFLTENFKHLTPFDVRAELLFDALIKYGSDDADIVIKNSGLFFRKYSKDILNVTNDINDPDILNIAVSRDSIYDIMPESLTHNYRGNDEREDPVQEFKKRKREEKEARHFYNPLENELFRFRHDIEKYESHFFASMNTGGVADIIRIILGVDAIIPDVLVVKLFYAFMKQKSSNNQDIVHICSILQSILLEEVTYKTSNIKLERVYDVENQNADMIMGINTTLESSENIFLKKYDFKIGPLANPDNLPYYFNGQVLEAFLNTFFNLFIPFHAQFSFIISLNHEDELFSMDDTLYKSRLGISTVL</sequence>
<dbReference type="RefSeq" id="WP_143372340.1">
    <property type="nucleotide sequence ID" value="NZ_VJVZ01000003.1"/>
</dbReference>
<dbReference type="OrthoDB" id="1411058at2"/>
<gene>
    <name evidence="1" type="ORF">FMM05_05480</name>
</gene>
<reference evidence="1 2" key="1">
    <citation type="submission" date="2019-07" db="EMBL/GenBank/DDBJ databases">
        <title>Flavobacterium sp. nov., isolated from glacier ice.</title>
        <authorList>
            <person name="Liu Q."/>
            <person name="Xin Y.-H."/>
        </authorList>
    </citation>
    <scope>NUCLEOTIDE SEQUENCE [LARGE SCALE GENOMIC DNA]</scope>
    <source>
        <strain evidence="1 2">ZT4R6</strain>
    </source>
</reference>
<evidence type="ECO:0000313" key="1">
    <source>
        <dbReference type="EMBL" id="TRW25675.1"/>
    </source>
</evidence>
<protein>
    <recommendedName>
        <fullName evidence="3">Type VI secretion, VasB, ImpH, VC_A0111</fullName>
    </recommendedName>
</protein>
<evidence type="ECO:0008006" key="3">
    <source>
        <dbReference type="Google" id="ProtNLM"/>
    </source>
</evidence>
<proteinExistence type="predicted"/>
<dbReference type="Proteomes" id="UP000320643">
    <property type="component" value="Unassembled WGS sequence"/>
</dbReference>
<accession>A0A552V5B5</accession>